<proteinExistence type="inferred from homology"/>
<feature type="transmembrane region" description="Helical" evidence="9">
    <location>
        <begin position="299"/>
        <end position="320"/>
    </location>
</feature>
<evidence type="ECO:0000256" key="5">
    <source>
        <dbReference type="ARBA" id="ARBA00022989"/>
    </source>
</evidence>
<organism evidence="11 12">
    <name type="scientific">Bacillus carboniphilus</name>
    <dbReference type="NCBI Taxonomy" id="86663"/>
    <lineage>
        <taxon>Bacteria</taxon>
        <taxon>Bacillati</taxon>
        <taxon>Bacillota</taxon>
        <taxon>Bacilli</taxon>
        <taxon>Bacillales</taxon>
        <taxon>Bacillaceae</taxon>
        <taxon>Bacillus</taxon>
    </lineage>
</organism>
<dbReference type="Proteomes" id="UP001197974">
    <property type="component" value="Chromosome"/>
</dbReference>
<evidence type="ECO:0000313" key="11">
    <source>
        <dbReference type="EMBL" id="WLR41366.1"/>
    </source>
</evidence>
<evidence type="ECO:0000256" key="3">
    <source>
        <dbReference type="ARBA" id="ARBA00022475"/>
    </source>
</evidence>
<accession>A0ABY9JPR0</accession>
<keyword evidence="6 9" id="KW-0472">Membrane</keyword>
<dbReference type="PROSITE" id="PS50156">
    <property type="entry name" value="SSD"/>
    <property type="match status" value="1"/>
</dbReference>
<feature type="transmembrane region" description="Helical" evidence="9">
    <location>
        <begin position="239"/>
        <end position="258"/>
    </location>
</feature>
<keyword evidence="3" id="KW-1003">Cell membrane</keyword>
<evidence type="ECO:0000256" key="9">
    <source>
        <dbReference type="SAM" id="Phobius"/>
    </source>
</evidence>
<feature type="transmembrane region" description="Helical" evidence="9">
    <location>
        <begin position="341"/>
        <end position="361"/>
    </location>
</feature>
<evidence type="ECO:0000313" key="12">
    <source>
        <dbReference type="Proteomes" id="UP001197974"/>
    </source>
</evidence>
<keyword evidence="4 9" id="KW-0812">Transmembrane</keyword>
<feature type="region of interest" description="Disordered" evidence="8">
    <location>
        <begin position="100"/>
        <end position="128"/>
    </location>
</feature>
<comment type="similarity">
    <text evidence="2">Belongs to the resistance-nodulation-cell division (RND) (TC 2.A.6) family. MmpL subfamily.</text>
</comment>
<keyword evidence="12" id="KW-1185">Reference proteome</keyword>
<comment type="subcellular location">
    <subcellularLocation>
        <location evidence="1">Cell membrane</location>
        <topology evidence="1">Multi-pass membrane protein</topology>
    </subcellularLocation>
</comment>
<dbReference type="RefSeq" id="WP_306019550.1">
    <property type="nucleotide sequence ID" value="NZ_CP129013.1"/>
</dbReference>
<dbReference type="EMBL" id="CP129013">
    <property type="protein sequence ID" value="WLR41366.1"/>
    <property type="molecule type" value="Genomic_DNA"/>
</dbReference>
<reference evidence="11 12" key="1">
    <citation type="submission" date="2023-06" db="EMBL/GenBank/DDBJ databases">
        <title>Five Gram-positive bacteria isolated from mangrove sediments in Shenzhen, Guangdong, China.</title>
        <authorList>
            <person name="Yu S."/>
            <person name="Zheng W."/>
            <person name="Huang Y."/>
        </authorList>
    </citation>
    <scope>NUCLEOTIDE SEQUENCE [LARGE SCALE GENOMIC DNA]</scope>
    <source>
        <strain evidence="11 12">SaN35-3</strain>
    </source>
</reference>
<dbReference type="InterPro" id="IPR000731">
    <property type="entry name" value="SSD"/>
</dbReference>
<dbReference type="SUPFAM" id="SSF82866">
    <property type="entry name" value="Multidrug efflux transporter AcrB transmembrane domain"/>
    <property type="match status" value="1"/>
</dbReference>
<dbReference type="PANTHER" id="PTHR33406">
    <property type="entry name" value="MEMBRANE PROTEIN MJ1562-RELATED"/>
    <property type="match status" value="1"/>
</dbReference>
<dbReference type="Gene3D" id="1.20.1640.10">
    <property type="entry name" value="Multidrug efflux transporter AcrB transmembrane domain"/>
    <property type="match status" value="1"/>
</dbReference>
<protein>
    <submittedName>
        <fullName evidence="11">MMPL family transporter</fullName>
    </submittedName>
</protein>
<gene>
    <name evidence="11" type="ORF">LC087_10625</name>
</gene>
<dbReference type="Pfam" id="PF03176">
    <property type="entry name" value="MMPL"/>
    <property type="match status" value="1"/>
</dbReference>
<keyword evidence="7" id="KW-0175">Coiled coil</keyword>
<feature type="domain" description="SSD" evidence="10">
    <location>
        <begin position="268"/>
        <end position="395"/>
    </location>
</feature>
<feature type="transmembrane region" description="Helical" evidence="9">
    <location>
        <begin position="367"/>
        <end position="390"/>
    </location>
</feature>
<dbReference type="InterPro" id="IPR050545">
    <property type="entry name" value="Mycobact_MmpL"/>
</dbReference>
<evidence type="ECO:0000256" key="4">
    <source>
        <dbReference type="ARBA" id="ARBA00022692"/>
    </source>
</evidence>
<evidence type="ECO:0000256" key="2">
    <source>
        <dbReference type="ARBA" id="ARBA00010157"/>
    </source>
</evidence>
<feature type="coiled-coil region" evidence="7">
    <location>
        <begin position="5"/>
        <end position="46"/>
    </location>
</feature>
<evidence type="ECO:0000256" key="8">
    <source>
        <dbReference type="SAM" id="MobiDB-lite"/>
    </source>
</evidence>
<evidence type="ECO:0000256" key="1">
    <source>
        <dbReference type="ARBA" id="ARBA00004651"/>
    </source>
</evidence>
<feature type="transmembrane region" description="Helical" evidence="9">
    <location>
        <begin position="265"/>
        <end position="287"/>
    </location>
</feature>
<keyword evidence="5 9" id="KW-1133">Transmembrane helix</keyword>
<sequence>MQDVYNELNNIYQKHNDELKKFNDKIAELKQKYVESQEKYKQLETGVKNLAEGLNKFQVGYYQLLEGFETIESNQGQLPSGTSKVGDGLSNLESGQSQFKSGLEDQLSESQQQAKELEEGLQKGSEGLSEISTGLTDAQVYLSSLADNSEDLYIPEEALGTEKFQELIDGYYSSDRKTVTMDVVLSINPFSKEALDLMAEIDEIVEDGMRGTALEGAEYGIGGNSSIFADLGKVSKSDFQRTSIFIFTGLFIVLVIMLRSIVAPIYLILGLVLCYYTSLGFSEFIFVDLLGYSGINWAVPFYGFVLLLALGIDYSIFLMYRFKEYGDLPIQEGILKAMTNMGTVIISAALILGGTFAAMYAANILSLMQIATIVITGLMLYALVILPFFVPVMVKLFGKANWWPFRKE</sequence>
<dbReference type="InterPro" id="IPR004869">
    <property type="entry name" value="MMPL_dom"/>
</dbReference>
<evidence type="ECO:0000256" key="6">
    <source>
        <dbReference type="ARBA" id="ARBA00023136"/>
    </source>
</evidence>
<evidence type="ECO:0000259" key="10">
    <source>
        <dbReference type="PROSITE" id="PS50156"/>
    </source>
</evidence>
<dbReference type="Gene3D" id="1.10.287.950">
    <property type="entry name" value="Methyl-accepting chemotaxis protein"/>
    <property type="match status" value="1"/>
</dbReference>
<evidence type="ECO:0000256" key="7">
    <source>
        <dbReference type="SAM" id="Coils"/>
    </source>
</evidence>
<dbReference type="PANTHER" id="PTHR33406:SF6">
    <property type="entry name" value="MEMBRANE PROTEIN YDGH-RELATED"/>
    <property type="match status" value="1"/>
</dbReference>
<name>A0ABY9JPR0_9BACI</name>